<dbReference type="Proteomes" id="UP000185687">
    <property type="component" value="Unassembled WGS sequence"/>
</dbReference>
<dbReference type="EMBL" id="CP019327">
    <property type="protein sequence ID" value="APX97044.1"/>
    <property type="molecule type" value="Genomic_DNA"/>
</dbReference>
<reference evidence="3 6" key="1">
    <citation type="submission" date="2017-01" db="EMBL/GenBank/DDBJ databases">
        <title>Complete genome sequence of Haloterrigena daqingensis type strain (JX313T).</title>
        <authorList>
            <person name="Shuang W."/>
        </authorList>
    </citation>
    <scope>NUCLEOTIDE SEQUENCE [LARGE SCALE GENOMIC DNA]</scope>
    <source>
        <strain evidence="3 6">JX313</strain>
    </source>
</reference>
<dbReference type="RefSeq" id="WP_076581290.1">
    <property type="nucleotide sequence ID" value="NZ_CP019327.1"/>
</dbReference>
<evidence type="ECO:0000259" key="2">
    <source>
        <dbReference type="Pfam" id="PF26490"/>
    </source>
</evidence>
<evidence type="ECO:0000313" key="6">
    <source>
        <dbReference type="Proteomes" id="UP000187321"/>
    </source>
</evidence>
<evidence type="ECO:0000313" key="3">
    <source>
        <dbReference type="EMBL" id="APX97044.1"/>
    </source>
</evidence>
<dbReference type="InterPro" id="IPR058473">
    <property type="entry name" value="DUF8159"/>
</dbReference>
<dbReference type="EMBL" id="FTNP01000002">
    <property type="protein sequence ID" value="SIR66628.1"/>
    <property type="molecule type" value="Genomic_DNA"/>
</dbReference>
<dbReference type="AlphaFoldDB" id="A0A1N7CSH2"/>
<keyword evidence="5" id="KW-1185">Reference proteome</keyword>
<evidence type="ECO:0000313" key="5">
    <source>
        <dbReference type="Proteomes" id="UP000185687"/>
    </source>
</evidence>
<dbReference type="Pfam" id="PF26490">
    <property type="entry name" value="DUF8159"/>
    <property type="match status" value="1"/>
</dbReference>
<reference evidence="4 5" key="2">
    <citation type="submission" date="2017-01" db="EMBL/GenBank/DDBJ databases">
        <authorList>
            <person name="Mah S.A."/>
            <person name="Swanson W.J."/>
            <person name="Moy G.W."/>
            <person name="Vacquier V.D."/>
        </authorList>
    </citation>
    <scope>NUCLEOTIDE SEQUENCE [LARGE SCALE GENOMIC DNA]</scope>
    <source>
        <strain evidence="4 5">CGMCC 1.8909</strain>
    </source>
</reference>
<dbReference type="Proteomes" id="UP000187321">
    <property type="component" value="Chromosome"/>
</dbReference>
<sequence>MERRKILLGSGAALATALAGCSETSGGSDDDSSDDGGSDDGGSDNGDDNGSNGNGTDDVPGFDGSKLDIDSDALSITSIEKKDDTVQVLVETDLTDYQELIDELEPLAGKHDDAIDDIEAFVAEIDTIEWIAEHDGAKVVSLFVDVEWVVSFLEDELSEDEFFEKVEETAE</sequence>
<name>A0A1N7CSH2_9EURY</name>
<feature type="region of interest" description="Disordered" evidence="1">
    <location>
        <begin position="20"/>
        <end position="66"/>
    </location>
</feature>
<dbReference type="OrthoDB" id="188342at2157"/>
<feature type="compositionally biased region" description="Acidic residues" evidence="1">
    <location>
        <begin position="28"/>
        <end position="47"/>
    </location>
</feature>
<evidence type="ECO:0000256" key="1">
    <source>
        <dbReference type="SAM" id="MobiDB-lite"/>
    </source>
</evidence>
<organism evidence="4 5">
    <name type="scientific">Natronorubrum daqingense</name>
    <dbReference type="NCBI Taxonomy" id="588898"/>
    <lineage>
        <taxon>Archaea</taxon>
        <taxon>Methanobacteriati</taxon>
        <taxon>Methanobacteriota</taxon>
        <taxon>Stenosarchaea group</taxon>
        <taxon>Halobacteria</taxon>
        <taxon>Halobacteriales</taxon>
        <taxon>Natrialbaceae</taxon>
        <taxon>Natronorubrum</taxon>
    </lineage>
</organism>
<dbReference type="GeneID" id="30956408"/>
<feature type="domain" description="DUF8159" evidence="2">
    <location>
        <begin position="69"/>
        <end position="171"/>
    </location>
</feature>
<evidence type="ECO:0000313" key="4">
    <source>
        <dbReference type="EMBL" id="SIR66628.1"/>
    </source>
</evidence>
<gene>
    <name evidence="3" type="ORF">BB347_10655</name>
    <name evidence="4" type="ORF">SAMN05421809_1864</name>
</gene>
<feature type="compositionally biased region" description="Low complexity" evidence="1">
    <location>
        <begin position="48"/>
        <end position="58"/>
    </location>
</feature>
<accession>A0A1N7CSH2</accession>
<dbReference type="PROSITE" id="PS51257">
    <property type="entry name" value="PROKAR_LIPOPROTEIN"/>
    <property type="match status" value="1"/>
</dbReference>
<protein>
    <recommendedName>
        <fullName evidence="2">DUF8159 domain-containing protein</fullName>
    </recommendedName>
</protein>
<proteinExistence type="predicted"/>
<dbReference type="KEGG" id="hda:BB347_10655"/>